<proteinExistence type="predicted"/>
<comment type="caution">
    <text evidence="1">The sequence shown here is derived from an EMBL/GenBank/DDBJ whole genome shotgun (WGS) entry which is preliminary data.</text>
</comment>
<organism evidence="1 2">
    <name type="scientific">Amblyomma americanum</name>
    <name type="common">Lone star tick</name>
    <dbReference type="NCBI Taxonomy" id="6943"/>
    <lineage>
        <taxon>Eukaryota</taxon>
        <taxon>Metazoa</taxon>
        <taxon>Ecdysozoa</taxon>
        <taxon>Arthropoda</taxon>
        <taxon>Chelicerata</taxon>
        <taxon>Arachnida</taxon>
        <taxon>Acari</taxon>
        <taxon>Parasitiformes</taxon>
        <taxon>Ixodida</taxon>
        <taxon>Ixodoidea</taxon>
        <taxon>Ixodidae</taxon>
        <taxon>Amblyomminae</taxon>
        <taxon>Amblyomma</taxon>
    </lineage>
</organism>
<name>A0AAQ4DYF9_AMBAM</name>
<sequence length="302" mass="33333">MPVTVFHAALYVDRPDEFNPASLPNNLLTSIRNELLNGARAEIAAAESVFRNGMVSISVPLGNTWLLVGHGYPSHLAVKVDYSQTKDILETLKNTLHAITDTWFSVVSVVIKKQGFRATVRNNETLGQHLCGEGWRLSVMFTGKTDYKSHITLGMLRANNGNRVLDAKIVEANDNCPESIEPCFSSQQESVGGVNAYGLAGEVEALKWAHAMSYYNSVAAEIPNNPFTEALETVDQARKVLSPTFVRDVWGEHVLRRKIEPIIVRVLGLSNANNTGLNVVHLEGVRSDVMDFLRTPNYTSQL</sequence>
<dbReference type="AlphaFoldDB" id="A0AAQ4DYF9"/>
<evidence type="ECO:0000313" key="2">
    <source>
        <dbReference type="Proteomes" id="UP001321473"/>
    </source>
</evidence>
<evidence type="ECO:0000313" key="1">
    <source>
        <dbReference type="EMBL" id="KAK8767499.1"/>
    </source>
</evidence>
<accession>A0AAQ4DYF9</accession>
<dbReference type="EMBL" id="JARKHS020025400">
    <property type="protein sequence ID" value="KAK8767499.1"/>
    <property type="molecule type" value="Genomic_DNA"/>
</dbReference>
<gene>
    <name evidence="1" type="ORF">V5799_005719</name>
</gene>
<protein>
    <submittedName>
        <fullName evidence="1">Uncharacterized protein</fullName>
    </submittedName>
</protein>
<dbReference type="Proteomes" id="UP001321473">
    <property type="component" value="Unassembled WGS sequence"/>
</dbReference>
<keyword evidence="2" id="KW-1185">Reference proteome</keyword>
<reference evidence="1 2" key="1">
    <citation type="journal article" date="2023" name="Arcadia Sci">
        <title>De novo assembly of a long-read Amblyomma americanum tick genome.</title>
        <authorList>
            <person name="Chou S."/>
            <person name="Poskanzer K.E."/>
            <person name="Rollins M."/>
            <person name="Thuy-Boun P.S."/>
        </authorList>
    </citation>
    <scope>NUCLEOTIDE SEQUENCE [LARGE SCALE GENOMIC DNA]</scope>
    <source>
        <strain evidence="1">F_SG_1</strain>
        <tissue evidence="1">Salivary glands</tissue>
    </source>
</reference>